<protein>
    <recommendedName>
        <fullName evidence="3">Phage protein</fullName>
    </recommendedName>
</protein>
<proteinExistence type="predicted"/>
<dbReference type="RefSeq" id="WP_209809929.1">
    <property type="nucleotide sequence ID" value="NZ_JAGGKT010000004.1"/>
</dbReference>
<evidence type="ECO:0000313" key="1">
    <source>
        <dbReference type="EMBL" id="MBP1931847.1"/>
    </source>
</evidence>
<keyword evidence="2" id="KW-1185">Reference proteome</keyword>
<accession>A0ABS4GNJ2</accession>
<sequence>MSLLEKYDAFEAYMESREGFYMLVDQGSELKIDVMELEWAKYFDSLYIEYSSGSFWRNRSDLMQRSQAITIQYVANIEGVELAEILQRCETGYYITAKKFSGDWYFPKSYLDEIMEQAFAQIREAMKGLAG</sequence>
<name>A0ABS4GNJ2_9BACL</name>
<evidence type="ECO:0008006" key="3">
    <source>
        <dbReference type="Google" id="ProtNLM"/>
    </source>
</evidence>
<reference evidence="1 2" key="1">
    <citation type="submission" date="2021-03" db="EMBL/GenBank/DDBJ databases">
        <title>Genomic Encyclopedia of Type Strains, Phase IV (KMG-IV): sequencing the most valuable type-strain genomes for metagenomic binning, comparative biology and taxonomic classification.</title>
        <authorList>
            <person name="Goeker M."/>
        </authorList>
    </citation>
    <scope>NUCLEOTIDE SEQUENCE [LARGE SCALE GENOMIC DNA]</scope>
    <source>
        <strain evidence="1 2">DSM 24738</strain>
    </source>
</reference>
<evidence type="ECO:0000313" key="2">
    <source>
        <dbReference type="Proteomes" id="UP001519343"/>
    </source>
</evidence>
<comment type="caution">
    <text evidence="1">The sequence shown here is derived from an EMBL/GenBank/DDBJ whole genome shotgun (WGS) entry which is preliminary data.</text>
</comment>
<dbReference type="Proteomes" id="UP001519343">
    <property type="component" value="Unassembled WGS sequence"/>
</dbReference>
<dbReference type="EMBL" id="JAGGKT010000004">
    <property type="protein sequence ID" value="MBP1931847.1"/>
    <property type="molecule type" value="Genomic_DNA"/>
</dbReference>
<organism evidence="1 2">
    <name type="scientific">Ammoniphilus resinae</name>
    <dbReference type="NCBI Taxonomy" id="861532"/>
    <lineage>
        <taxon>Bacteria</taxon>
        <taxon>Bacillati</taxon>
        <taxon>Bacillota</taxon>
        <taxon>Bacilli</taxon>
        <taxon>Bacillales</taxon>
        <taxon>Paenibacillaceae</taxon>
        <taxon>Aneurinibacillus group</taxon>
        <taxon>Ammoniphilus</taxon>
    </lineage>
</organism>
<gene>
    <name evidence="1" type="ORF">J2Z37_001848</name>
</gene>